<protein>
    <submittedName>
        <fullName evidence="1">Uncharacterized protein</fullName>
    </submittedName>
</protein>
<sequence length="47" mass="5637">MFFRKQISQNFPGEILRQLKKITCFMESRFLIDEVGAFRALQNNKIE</sequence>
<dbReference type="STRING" id="1318743.PU02_0098"/>
<proteinExistence type="predicted"/>
<reference evidence="1 2" key="1">
    <citation type="journal article" date="2015" name="Genome Announc.">
        <title>Complete Genome Sequence of Bartonella ancashensis Strain 20.00, Isolated from the Blood of a Patient with Verruga Peruana.</title>
        <authorList>
            <person name="Hang J."/>
            <person name="Mullins K.E."/>
            <person name="Clifford R.J."/>
            <person name="Onmus-Leone F."/>
            <person name="Yang Y."/>
            <person name="Jiang J."/>
            <person name="Leguia M."/>
            <person name="Kasper M.R."/>
            <person name="Maguina C."/>
            <person name="Lesho E.P."/>
            <person name="Jarman R.G."/>
            <person name="Richards A.L."/>
            <person name="Blazes D."/>
        </authorList>
    </citation>
    <scope>NUCLEOTIDE SEQUENCE [LARGE SCALE GENOMIC DNA]</scope>
    <source>
        <strain evidence="1 2">20.00</strain>
    </source>
</reference>
<dbReference type="Proteomes" id="UP000057213">
    <property type="component" value="Chromosome"/>
</dbReference>
<dbReference type="PATRIC" id="fig|1318743.3.peg.102"/>
<dbReference type="AlphaFoldDB" id="A0A0M4M269"/>
<keyword evidence="2" id="KW-1185">Reference proteome</keyword>
<dbReference type="KEGG" id="banc:PU02_0098"/>
<dbReference type="EMBL" id="CP010401">
    <property type="protein sequence ID" value="ALE02912.1"/>
    <property type="molecule type" value="Genomic_DNA"/>
</dbReference>
<evidence type="ECO:0000313" key="2">
    <source>
        <dbReference type="Proteomes" id="UP000057213"/>
    </source>
</evidence>
<accession>A0A0M4M269</accession>
<gene>
    <name evidence="1" type="ORF">PU02_0098</name>
</gene>
<organism evidence="1 2">
    <name type="scientific">Bartonella ancashensis</name>
    <dbReference type="NCBI Taxonomy" id="1318743"/>
    <lineage>
        <taxon>Bacteria</taxon>
        <taxon>Pseudomonadati</taxon>
        <taxon>Pseudomonadota</taxon>
        <taxon>Alphaproteobacteria</taxon>
        <taxon>Hyphomicrobiales</taxon>
        <taxon>Bartonellaceae</taxon>
        <taxon>Bartonella</taxon>
    </lineage>
</organism>
<name>A0A0M4M269_9HYPH</name>
<evidence type="ECO:0000313" key="1">
    <source>
        <dbReference type="EMBL" id="ALE02912.1"/>
    </source>
</evidence>